<keyword evidence="6 12" id="KW-0489">Methyltransferase</keyword>
<dbReference type="SUPFAM" id="SSF53335">
    <property type="entry name" value="S-adenosyl-L-methionine-dependent methyltransferases"/>
    <property type="match status" value="1"/>
</dbReference>
<keyword evidence="13" id="KW-1185">Reference proteome</keyword>
<dbReference type="CDD" id="cd02440">
    <property type="entry name" value="AdoMet_MTases"/>
    <property type="match status" value="1"/>
</dbReference>
<accession>A0A1H7NPR2</accession>
<dbReference type="GO" id="GO:0005737">
    <property type="term" value="C:cytoplasm"/>
    <property type="evidence" value="ECO:0007669"/>
    <property type="project" value="UniProtKB-SubCell"/>
</dbReference>
<protein>
    <recommendedName>
        <fullName evidence="4">Protein-L-isoaspartate O-methyltransferase</fullName>
        <ecNumber evidence="3">2.1.1.77</ecNumber>
    </recommendedName>
    <alternativeName>
        <fullName evidence="11">L-isoaspartyl protein carboxyl methyltransferase</fullName>
    </alternativeName>
    <alternativeName>
        <fullName evidence="9">Protein L-isoaspartyl methyltransferase</fullName>
    </alternativeName>
    <alternativeName>
        <fullName evidence="10">Protein-beta-aspartate methyltransferase</fullName>
    </alternativeName>
</protein>
<name>A0A1H7NPR2_STRJI</name>
<evidence type="ECO:0000256" key="1">
    <source>
        <dbReference type="ARBA" id="ARBA00004496"/>
    </source>
</evidence>
<dbReference type="PANTHER" id="PTHR11579:SF0">
    <property type="entry name" value="PROTEIN-L-ISOASPARTATE(D-ASPARTATE) O-METHYLTRANSFERASE"/>
    <property type="match status" value="1"/>
</dbReference>
<proteinExistence type="inferred from homology"/>
<dbReference type="GO" id="GO:0032259">
    <property type="term" value="P:methylation"/>
    <property type="evidence" value="ECO:0007669"/>
    <property type="project" value="UniProtKB-KW"/>
</dbReference>
<dbReference type="AlphaFoldDB" id="A0A1H7NPR2"/>
<keyword evidence="8" id="KW-0949">S-adenosyl-L-methionine</keyword>
<dbReference type="OrthoDB" id="4035289at2"/>
<sequence length="412" mass="43793">MSTPVTCTDTSDALRARMVEELRAKKWIRTQPVADAMGSLAKESFLPGADLALVYSADDTVPVKRNADGHTVSSASAPWLVAHMLEEARIQPGDRVLEIGGARGINAALAAQLVGPAGRVVSVEIDPELVDDARAALAGAGITNVDMRCGDGHYGAADAGPFDAVIVTAQATDLATTWREQAAPGARIVVPLTLLGLSRCYTFQPCEDGGGSWRAERQLLCGFVAMQGDGAHRAERIALPGDAELHVTDALDVAADRVLGLAQGEQKRVWTGVQVARMEPVIPHLDQYLSTRLTPYLRYFGPSGQILDPGGERLSWLGIGHSATATTGALTYVVMRQVDERFHEFGVFAHGPDAGQAAQRLADLVRRWDAEFRGGADAVVHAFPADTPDGSLPPGRVVDRPGTRFVIAQAAR</sequence>
<dbReference type="EC" id="2.1.1.77" evidence="3"/>
<comment type="subcellular location">
    <subcellularLocation>
        <location evidence="1">Cytoplasm</location>
    </subcellularLocation>
</comment>
<evidence type="ECO:0000256" key="8">
    <source>
        <dbReference type="ARBA" id="ARBA00022691"/>
    </source>
</evidence>
<evidence type="ECO:0000256" key="9">
    <source>
        <dbReference type="ARBA" id="ARBA00030757"/>
    </source>
</evidence>
<dbReference type="PANTHER" id="PTHR11579">
    <property type="entry name" value="PROTEIN-L-ISOASPARTATE O-METHYLTRANSFERASE"/>
    <property type="match status" value="1"/>
</dbReference>
<organism evidence="12 13">
    <name type="scientific">Streptacidiphilus jiangxiensis</name>
    <dbReference type="NCBI Taxonomy" id="235985"/>
    <lineage>
        <taxon>Bacteria</taxon>
        <taxon>Bacillati</taxon>
        <taxon>Actinomycetota</taxon>
        <taxon>Actinomycetes</taxon>
        <taxon>Kitasatosporales</taxon>
        <taxon>Streptomycetaceae</taxon>
        <taxon>Streptacidiphilus</taxon>
    </lineage>
</organism>
<evidence type="ECO:0000256" key="2">
    <source>
        <dbReference type="ARBA" id="ARBA00005369"/>
    </source>
</evidence>
<evidence type="ECO:0000256" key="3">
    <source>
        <dbReference type="ARBA" id="ARBA00011890"/>
    </source>
</evidence>
<comment type="similarity">
    <text evidence="2">Belongs to the methyltransferase superfamily. L-isoaspartyl/D-aspartyl protein methyltransferase family.</text>
</comment>
<evidence type="ECO:0000256" key="7">
    <source>
        <dbReference type="ARBA" id="ARBA00022679"/>
    </source>
</evidence>
<evidence type="ECO:0000313" key="13">
    <source>
        <dbReference type="Proteomes" id="UP000183015"/>
    </source>
</evidence>
<dbReference type="eggNOG" id="COG2518">
    <property type="taxonomic scope" value="Bacteria"/>
</dbReference>
<evidence type="ECO:0000256" key="10">
    <source>
        <dbReference type="ARBA" id="ARBA00031323"/>
    </source>
</evidence>
<dbReference type="InterPro" id="IPR029063">
    <property type="entry name" value="SAM-dependent_MTases_sf"/>
</dbReference>
<evidence type="ECO:0000313" key="12">
    <source>
        <dbReference type="EMBL" id="SEL25436.1"/>
    </source>
</evidence>
<reference evidence="13" key="1">
    <citation type="submission" date="2016-10" db="EMBL/GenBank/DDBJ databases">
        <authorList>
            <person name="Varghese N."/>
        </authorList>
    </citation>
    <scope>NUCLEOTIDE SEQUENCE [LARGE SCALE GENOMIC DNA]</scope>
    <source>
        <strain evidence="13">DSM 45096 / BCRC 16803 / CGMCC 4.1857 / CIP 109030 / JCM 12277 / KCTC 19219 / NBRC 100920 / 33214</strain>
    </source>
</reference>
<keyword evidence="7 12" id="KW-0808">Transferase</keyword>
<dbReference type="STRING" id="235985.SAMN05414137_10717"/>
<dbReference type="GO" id="GO:0004719">
    <property type="term" value="F:protein-L-isoaspartate (D-aspartate) O-methyltransferase activity"/>
    <property type="evidence" value="ECO:0007669"/>
    <property type="project" value="UniProtKB-EC"/>
</dbReference>
<dbReference type="Proteomes" id="UP000183015">
    <property type="component" value="Unassembled WGS sequence"/>
</dbReference>
<dbReference type="EMBL" id="FOAZ01000007">
    <property type="protein sequence ID" value="SEL25436.1"/>
    <property type="molecule type" value="Genomic_DNA"/>
</dbReference>
<dbReference type="Gene3D" id="3.40.50.150">
    <property type="entry name" value="Vaccinia Virus protein VP39"/>
    <property type="match status" value="1"/>
</dbReference>
<dbReference type="InterPro" id="IPR027573">
    <property type="entry name" value="Methyltran_FxLD"/>
</dbReference>
<keyword evidence="5" id="KW-0963">Cytoplasm</keyword>
<dbReference type="Pfam" id="PF01135">
    <property type="entry name" value="PCMT"/>
    <property type="match status" value="1"/>
</dbReference>
<dbReference type="RefSeq" id="WP_052438519.1">
    <property type="nucleotide sequence ID" value="NZ_BBPN01000008.1"/>
</dbReference>
<evidence type="ECO:0000256" key="5">
    <source>
        <dbReference type="ARBA" id="ARBA00022490"/>
    </source>
</evidence>
<dbReference type="InterPro" id="IPR000682">
    <property type="entry name" value="PCMT"/>
</dbReference>
<gene>
    <name evidence="12" type="ORF">SAMN05414137_10717</name>
</gene>
<evidence type="ECO:0000256" key="11">
    <source>
        <dbReference type="ARBA" id="ARBA00031350"/>
    </source>
</evidence>
<evidence type="ECO:0000256" key="6">
    <source>
        <dbReference type="ARBA" id="ARBA00022603"/>
    </source>
</evidence>
<dbReference type="NCBIfam" id="TIGR04364">
    <property type="entry name" value="methyltran_FxLD"/>
    <property type="match status" value="1"/>
</dbReference>
<evidence type="ECO:0000256" key="4">
    <source>
        <dbReference type="ARBA" id="ARBA00013346"/>
    </source>
</evidence>